<dbReference type="Pfam" id="PF03061">
    <property type="entry name" value="4HBT"/>
    <property type="match status" value="1"/>
</dbReference>
<dbReference type="EMBL" id="JBHRYJ010000003">
    <property type="protein sequence ID" value="MFC3676876.1"/>
    <property type="molecule type" value="Genomic_DNA"/>
</dbReference>
<protein>
    <submittedName>
        <fullName evidence="4">PaaI family thioesterase</fullName>
        <ecNumber evidence="4">3.1.2.-</ecNumber>
    </submittedName>
</protein>
<evidence type="ECO:0000259" key="3">
    <source>
        <dbReference type="Pfam" id="PF03061"/>
    </source>
</evidence>
<dbReference type="EC" id="3.1.2.-" evidence="4"/>
<evidence type="ECO:0000313" key="5">
    <source>
        <dbReference type="Proteomes" id="UP001595711"/>
    </source>
</evidence>
<organism evidence="4 5">
    <name type="scientific">Ferrovibrio xuzhouensis</name>
    <dbReference type="NCBI Taxonomy" id="1576914"/>
    <lineage>
        <taxon>Bacteria</taxon>
        <taxon>Pseudomonadati</taxon>
        <taxon>Pseudomonadota</taxon>
        <taxon>Alphaproteobacteria</taxon>
        <taxon>Rhodospirillales</taxon>
        <taxon>Rhodospirillaceae</taxon>
        <taxon>Ferrovibrio</taxon>
    </lineage>
</organism>
<evidence type="ECO:0000313" key="4">
    <source>
        <dbReference type="EMBL" id="MFC3676876.1"/>
    </source>
</evidence>
<dbReference type="NCBIfam" id="TIGR00369">
    <property type="entry name" value="unchar_dom_1"/>
    <property type="match status" value="1"/>
</dbReference>
<dbReference type="InterPro" id="IPR006683">
    <property type="entry name" value="Thioestr_dom"/>
</dbReference>
<name>A0ABV7VJZ9_9PROT</name>
<evidence type="ECO:0000256" key="1">
    <source>
        <dbReference type="ARBA" id="ARBA00008324"/>
    </source>
</evidence>
<feature type="domain" description="Thioesterase" evidence="3">
    <location>
        <begin position="52"/>
        <end position="124"/>
    </location>
</feature>
<proteinExistence type="inferred from homology"/>
<dbReference type="PANTHER" id="PTHR21660:SF1">
    <property type="entry name" value="ACYL-COENZYME A THIOESTERASE 13"/>
    <property type="match status" value="1"/>
</dbReference>
<dbReference type="InterPro" id="IPR039298">
    <property type="entry name" value="ACOT13"/>
</dbReference>
<gene>
    <name evidence="4" type="ORF">ACFOOQ_15065</name>
</gene>
<evidence type="ECO:0000256" key="2">
    <source>
        <dbReference type="ARBA" id="ARBA00022801"/>
    </source>
</evidence>
<keyword evidence="5" id="KW-1185">Reference proteome</keyword>
<keyword evidence="2 4" id="KW-0378">Hydrolase</keyword>
<dbReference type="InterPro" id="IPR003736">
    <property type="entry name" value="PAAI_dom"/>
</dbReference>
<accession>A0ABV7VJZ9</accession>
<comment type="caution">
    <text evidence="4">The sequence shown here is derived from an EMBL/GenBank/DDBJ whole genome shotgun (WGS) entry which is preliminary data.</text>
</comment>
<dbReference type="SUPFAM" id="SSF54637">
    <property type="entry name" value="Thioesterase/thiol ester dehydrase-isomerase"/>
    <property type="match status" value="1"/>
</dbReference>
<dbReference type="Proteomes" id="UP001595711">
    <property type="component" value="Unassembled WGS sequence"/>
</dbReference>
<dbReference type="InterPro" id="IPR029069">
    <property type="entry name" value="HotDog_dom_sf"/>
</dbReference>
<dbReference type="Gene3D" id="3.10.129.10">
    <property type="entry name" value="Hotdog Thioesterase"/>
    <property type="match status" value="1"/>
</dbReference>
<dbReference type="CDD" id="cd03443">
    <property type="entry name" value="PaaI_thioesterase"/>
    <property type="match status" value="1"/>
</dbReference>
<sequence length="138" mass="14653">MAVPQDRISREAMEQAMALSPFTLWVGTELLEFDAGHVRIAAAIRRDMTQHHGFAHGAIVGYMADTVCAWAAASVVGDVVTSEYKLNLLSPAVGERLTAVGSVVKAGSRQVVTRADVFAEKDGSEKIVATALATIARV</sequence>
<dbReference type="GO" id="GO:0016787">
    <property type="term" value="F:hydrolase activity"/>
    <property type="evidence" value="ECO:0007669"/>
    <property type="project" value="UniProtKB-KW"/>
</dbReference>
<dbReference type="RefSeq" id="WP_379728120.1">
    <property type="nucleotide sequence ID" value="NZ_JBHRYJ010000003.1"/>
</dbReference>
<comment type="similarity">
    <text evidence="1">Belongs to the thioesterase PaaI family.</text>
</comment>
<reference evidence="5" key="1">
    <citation type="journal article" date="2019" name="Int. J. Syst. Evol. Microbiol.">
        <title>The Global Catalogue of Microorganisms (GCM) 10K type strain sequencing project: providing services to taxonomists for standard genome sequencing and annotation.</title>
        <authorList>
            <consortium name="The Broad Institute Genomics Platform"/>
            <consortium name="The Broad Institute Genome Sequencing Center for Infectious Disease"/>
            <person name="Wu L."/>
            <person name="Ma J."/>
        </authorList>
    </citation>
    <scope>NUCLEOTIDE SEQUENCE [LARGE SCALE GENOMIC DNA]</scope>
    <source>
        <strain evidence="5">KCTC 42182</strain>
    </source>
</reference>
<dbReference type="PANTHER" id="PTHR21660">
    <property type="entry name" value="THIOESTERASE SUPERFAMILY MEMBER-RELATED"/>
    <property type="match status" value="1"/>
</dbReference>